<keyword evidence="3" id="KW-1185">Reference proteome</keyword>
<feature type="domain" description="Reverse transcriptase" evidence="1">
    <location>
        <begin position="66"/>
        <end position="317"/>
    </location>
</feature>
<dbReference type="InterPro" id="IPR043502">
    <property type="entry name" value="DNA/RNA_pol_sf"/>
</dbReference>
<evidence type="ECO:0000313" key="3">
    <source>
        <dbReference type="Proteomes" id="UP001314796"/>
    </source>
</evidence>
<dbReference type="SUPFAM" id="SSF56672">
    <property type="entry name" value="DNA/RNA polymerases"/>
    <property type="match status" value="1"/>
</dbReference>
<dbReference type="EMBL" id="JAFBEE010000046">
    <property type="protein sequence ID" value="MBM7616457.1"/>
    <property type="molecule type" value="Genomic_DNA"/>
</dbReference>
<keyword evidence="2" id="KW-0808">Transferase</keyword>
<sequence>METKLTRIAEIAKIRPKERFTSLAHLINEEMIKECHKEMKRKKAPGVDNITKGEYEIRLDDNVNDLINRMKRQAYKPQPVKRVYIPKAGSEKKRPLGIPAYEDKLVQASLAKILNAIYEQDFLECSFGFRPNRSCHDALKVLDKILDKREIRYVVDVDIRGFFDHVDQQWLMKFIEHRIVDANILRIIARFLKAGVIEAGIAYDTPEGTPQGGVISPILGNIYLHYVLDLWFEKKVRKSCRGKSYMVRYADDSVYCFEYEEDAKEFYLKMITRLKTFNLEVAEEKTKIISIKKDSNDDSDGEGGLGVSSFDFLGFTHYEGSSKSGVRRIMRKTSKKKYRASLLRCKEWIKTNRHMATKDFMKKLKIKVLGHCRYYGITDNNATVSNFIDEVKRLIYKWLNRRSQCKSFSWDKFNLFLKKYPLPRAKTYVRIFDPGAGYSYVM</sequence>
<dbReference type="InterPro" id="IPR000477">
    <property type="entry name" value="RT_dom"/>
</dbReference>
<organism evidence="2 3">
    <name type="scientific">Alkaliphilus hydrothermalis</name>
    <dbReference type="NCBI Taxonomy" id="1482730"/>
    <lineage>
        <taxon>Bacteria</taxon>
        <taxon>Bacillati</taxon>
        <taxon>Bacillota</taxon>
        <taxon>Clostridia</taxon>
        <taxon>Peptostreptococcales</taxon>
        <taxon>Natronincolaceae</taxon>
        <taxon>Alkaliphilus</taxon>
    </lineage>
</organism>
<dbReference type="Pfam" id="PF00078">
    <property type="entry name" value="RVT_1"/>
    <property type="match status" value="1"/>
</dbReference>
<reference evidence="2 3" key="1">
    <citation type="submission" date="2021-01" db="EMBL/GenBank/DDBJ databases">
        <title>Genomic Encyclopedia of Type Strains, Phase IV (KMG-IV): sequencing the most valuable type-strain genomes for metagenomic binning, comparative biology and taxonomic classification.</title>
        <authorList>
            <person name="Goeker M."/>
        </authorList>
    </citation>
    <scope>NUCLEOTIDE SEQUENCE [LARGE SCALE GENOMIC DNA]</scope>
    <source>
        <strain evidence="2 3">DSM 25890</strain>
    </source>
</reference>
<dbReference type="CDD" id="cd01651">
    <property type="entry name" value="RT_G2_intron"/>
    <property type="match status" value="1"/>
</dbReference>
<keyword evidence="2" id="KW-0695">RNA-directed DNA polymerase</keyword>
<dbReference type="InterPro" id="IPR030931">
    <property type="entry name" value="Group_II_RT_mat"/>
</dbReference>
<accession>A0ABS2NUM4</accession>
<dbReference type="Proteomes" id="UP001314796">
    <property type="component" value="Unassembled WGS sequence"/>
</dbReference>
<gene>
    <name evidence="2" type="ORF">JOC73_003041</name>
</gene>
<name>A0ABS2NUM4_9FIRM</name>
<dbReference type="RefSeq" id="WP_204404679.1">
    <property type="nucleotide sequence ID" value="NZ_JAFBEE010000046.1"/>
</dbReference>
<evidence type="ECO:0000259" key="1">
    <source>
        <dbReference type="PROSITE" id="PS50878"/>
    </source>
</evidence>
<protein>
    <submittedName>
        <fullName evidence="2">Group II intron reverse transcriptase/maturase</fullName>
    </submittedName>
</protein>
<dbReference type="NCBIfam" id="TIGR04416">
    <property type="entry name" value="group_II_RT_mat"/>
    <property type="match status" value="1"/>
</dbReference>
<dbReference type="PROSITE" id="PS50878">
    <property type="entry name" value="RT_POL"/>
    <property type="match status" value="1"/>
</dbReference>
<dbReference type="GO" id="GO:0003964">
    <property type="term" value="F:RNA-directed DNA polymerase activity"/>
    <property type="evidence" value="ECO:0007669"/>
    <property type="project" value="UniProtKB-KW"/>
</dbReference>
<dbReference type="PANTHER" id="PTHR34047">
    <property type="entry name" value="NUCLEAR INTRON MATURASE 1, MITOCHONDRIAL-RELATED"/>
    <property type="match status" value="1"/>
</dbReference>
<keyword evidence="2" id="KW-0548">Nucleotidyltransferase</keyword>
<dbReference type="PANTHER" id="PTHR34047:SF8">
    <property type="entry name" value="PROTEIN YKFC"/>
    <property type="match status" value="1"/>
</dbReference>
<comment type="caution">
    <text evidence="2">The sequence shown here is derived from an EMBL/GenBank/DDBJ whole genome shotgun (WGS) entry which is preliminary data.</text>
</comment>
<dbReference type="InterPro" id="IPR051083">
    <property type="entry name" value="GrpII_Intron_Splice-Mob/Def"/>
</dbReference>
<evidence type="ECO:0000313" key="2">
    <source>
        <dbReference type="EMBL" id="MBM7616457.1"/>
    </source>
</evidence>
<proteinExistence type="predicted"/>